<dbReference type="GO" id="GO:0015288">
    <property type="term" value="F:porin activity"/>
    <property type="evidence" value="ECO:0007669"/>
    <property type="project" value="UniProtKB-KW"/>
</dbReference>
<dbReference type="InterPro" id="IPR023614">
    <property type="entry name" value="Porin_dom_sf"/>
</dbReference>
<dbReference type="CDD" id="cd00342">
    <property type="entry name" value="gram_neg_porins"/>
    <property type="match status" value="1"/>
</dbReference>
<evidence type="ECO:0000256" key="5">
    <source>
        <dbReference type="ARBA" id="ARBA00022692"/>
    </source>
</evidence>
<dbReference type="AlphaFoldDB" id="A0A8J2UKP0"/>
<evidence type="ECO:0000256" key="2">
    <source>
        <dbReference type="ARBA" id="ARBA00011233"/>
    </source>
</evidence>
<dbReference type="GO" id="GO:0009279">
    <property type="term" value="C:cell outer membrane"/>
    <property type="evidence" value="ECO:0007669"/>
    <property type="project" value="UniProtKB-SubCell"/>
</dbReference>
<reference evidence="12" key="1">
    <citation type="journal article" date="2014" name="Int. J. Syst. Evol. Microbiol.">
        <title>Complete genome sequence of Corynebacterium casei LMG S-19264T (=DSM 44701T), isolated from a smear-ripened cheese.</title>
        <authorList>
            <consortium name="US DOE Joint Genome Institute (JGI-PGF)"/>
            <person name="Walter F."/>
            <person name="Albersmeier A."/>
            <person name="Kalinowski J."/>
            <person name="Ruckert C."/>
        </authorList>
    </citation>
    <scope>NUCLEOTIDE SEQUENCE</scope>
    <source>
        <strain evidence="12">CCM 7086</strain>
    </source>
</reference>
<comment type="subunit">
    <text evidence="2">Homotrimer.</text>
</comment>
<dbReference type="SUPFAM" id="SSF56935">
    <property type="entry name" value="Porins"/>
    <property type="match status" value="1"/>
</dbReference>
<gene>
    <name evidence="12" type="ORF">GCM10007205_02700</name>
</gene>
<evidence type="ECO:0000256" key="10">
    <source>
        <dbReference type="ARBA" id="ARBA00023237"/>
    </source>
</evidence>
<keyword evidence="3" id="KW-0813">Transport</keyword>
<dbReference type="PANTHER" id="PTHR34501">
    <property type="entry name" value="PROTEIN YDDL-RELATED"/>
    <property type="match status" value="1"/>
</dbReference>
<evidence type="ECO:0000256" key="1">
    <source>
        <dbReference type="ARBA" id="ARBA00004571"/>
    </source>
</evidence>
<feature type="domain" description="Porin" evidence="11">
    <location>
        <begin position="1"/>
        <end position="275"/>
    </location>
</feature>
<evidence type="ECO:0000256" key="9">
    <source>
        <dbReference type="ARBA" id="ARBA00023136"/>
    </source>
</evidence>
<evidence type="ECO:0000256" key="7">
    <source>
        <dbReference type="ARBA" id="ARBA00023065"/>
    </source>
</evidence>
<name>A0A8J2UKP0_9BURK</name>
<evidence type="ECO:0000313" key="12">
    <source>
        <dbReference type="EMBL" id="GGB96883.1"/>
    </source>
</evidence>
<evidence type="ECO:0000256" key="6">
    <source>
        <dbReference type="ARBA" id="ARBA00022729"/>
    </source>
</evidence>
<dbReference type="Gene3D" id="2.40.160.10">
    <property type="entry name" value="Porin"/>
    <property type="match status" value="1"/>
</dbReference>
<keyword evidence="13" id="KW-1185">Reference proteome</keyword>
<comment type="caution">
    <text evidence="12">The sequence shown here is derived from an EMBL/GenBank/DDBJ whole genome shotgun (WGS) entry which is preliminary data.</text>
</comment>
<dbReference type="GO" id="GO:0006811">
    <property type="term" value="P:monoatomic ion transport"/>
    <property type="evidence" value="ECO:0007669"/>
    <property type="project" value="UniProtKB-KW"/>
</dbReference>
<comment type="subcellular location">
    <subcellularLocation>
        <location evidence="1">Cell outer membrane</location>
        <topology evidence="1">Multi-pass membrane protein</topology>
    </subcellularLocation>
</comment>
<keyword evidence="4" id="KW-1134">Transmembrane beta strand</keyword>
<keyword evidence="6" id="KW-0732">Signal</keyword>
<keyword evidence="10" id="KW-0998">Cell outer membrane</keyword>
<protein>
    <recommendedName>
        <fullName evidence="11">Porin domain-containing protein</fullName>
    </recommendedName>
</protein>
<evidence type="ECO:0000256" key="4">
    <source>
        <dbReference type="ARBA" id="ARBA00022452"/>
    </source>
</evidence>
<accession>A0A8J2UKP0</accession>
<evidence type="ECO:0000313" key="13">
    <source>
        <dbReference type="Proteomes" id="UP000620266"/>
    </source>
</evidence>
<evidence type="ECO:0000256" key="3">
    <source>
        <dbReference type="ARBA" id="ARBA00022448"/>
    </source>
</evidence>
<keyword evidence="7" id="KW-0406">Ion transport</keyword>
<reference evidence="12" key="2">
    <citation type="submission" date="2020-09" db="EMBL/GenBank/DDBJ databases">
        <authorList>
            <person name="Sun Q."/>
            <person name="Sedlacek I."/>
        </authorList>
    </citation>
    <scope>NUCLEOTIDE SEQUENCE</scope>
    <source>
        <strain evidence="12">CCM 7086</strain>
    </source>
</reference>
<proteinExistence type="predicted"/>
<keyword evidence="5" id="KW-0812">Transmembrane</keyword>
<evidence type="ECO:0000259" key="11">
    <source>
        <dbReference type="Pfam" id="PF13609"/>
    </source>
</evidence>
<dbReference type="InterPro" id="IPR033900">
    <property type="entry name" value="Gram_neg_porin_domain"/>
</dbReference>
<dbReference type="PANTHER" id="PTHR34501:SF9">
    <property type="entry name" value="MAJOR OUTER MEMBRANE PROTEIN P.IA"/>
    <property type="match status" value="1"/>
</dbReference>
<keyword evidence="8" id="KW-0626">Porin</keyword>
<organism evidence="12 13">
    <name type="scientific">Oxalicibacterium flavum</name>
    <dbReference type="NCBI Taxonomy" id="179467"/>
    <lineage>
        <taxon>Bacteria</taxon>
        <taxon>Pseudomonadati</taxon>
        <taxon>Pseudomonadota</taxon>
        <taxon>Betaproteobacteria</taxon>
        <taxon>Burkholderiales</taxon>
        <taxon>Oxalobacteraceae</taxon>
        <taxon>Oxalicibacterium</taxon>
    </lineage>
</organism>
<keyword evidence="9" id="KW-0472">Membrane</keyword>
<evidence type="ECO:0000256" key="8">
    <source>
        <dbReference type="ARBA" id="ARBA00023114"/>
    </source>
</evidence>
<dbReference type="GO" id="GO:0046930">
    <property type="term" value="C:pore complex"/>
    <property type="evidence" value="ECO:0007669"/>
    <property type="project" value="UniProtKB-KW"/>
</dbReference>
<sequence>MYGYLDLGLVKRSGDSAGVERGYNNWLGFHGKETLGNGLHAIFRLETRFNPDTGETERPHTFWQGESTVGLHSDRYGTLRLGRALTPLWDMAWQYEPWVNSGFNASLAAYQTGSYGSDGIHDVSLGYADATRISQGIYYSSPAWDGIAVHAAIRAGKDPDAVSRVRSIAISHAGERWSAALAHEVNARSDDITYVAAKYRMQSLTLMGSWTRHRPTDAPRERTWLVAGTHEFGRHMLRTGYGRNQDSRQHKLSTGYVHKLSTRTSLYADLYRERQERYRNGIAFGMTHSF</sequence>
<dbReference type="Pfam" id="PF13609">
    <property type="entry name" value="Porin_4"/>
    <property type="match status" value="1"/>
</dbReference>
<dbReference type="InterPro" id="IPR050298">
    <property type="entry name" value="Gram-neg_bact_OMP"/>
</dbReference>
<dbReference type="EMBL" id="BMCG01000001">
    <property type="protein sequence ID" value="GGB96883.1"/>
    <property type="molecule type" value="Genomic_DNA"/>
</dbReference>
<dbReference type="Proteomes" id="UP000620266">
    <property type="component" value="Unassembled WGS sequence"/>
</dbReference>